<keyword evidence="14" id="KW-1185">Reference proteome</keyword>
<evidence type="ECO:0000256" key="10">
    <source>
        <dbReference type="RuleBase" id="RU003664"/>
    </source>
</evidence>
<dbReference type="GO" id="GO:0009252">
    <property type="term" value="P:peptidoglycan biosynthetic process"/>
    <property type="evidence" value="ECO:0007669"/>
    <property type="project" value="UniProtKB-UniRule"/>
</dbReference>
<evidence type="ECO:0000259" key="12">
    <source>
        <dbReference type="Pfam" id="PF08245"/>
    </source>
</evidence>
<dbReference type="Proteomes" id="UP000294862">
    <property type="component" value="Unassembled WGS sequence"/>
</dbReference>
<comment type="catalytic activity">
    <reaction evidence="9 10">
        <text>UDP-N-acetyl-alpha-D-muramoyl-L-alanine + D-glutamate + ATP = UDP-N-acetyl-alpha-D-muramoyl-L-alanyl-D-glutamate + ADP + phosphate + H(+)</text>
        <dbReference type="Rhea" id="RHEA:16429"/>
        <dbReference type="ChEBI" id="CHEBI:15378"/>
        <dbReference type="ChEBI" id="CHEBI:29986"/>
        <dbReference type="ChEBI" id="CHEBI:30616"/>
        <dbReference type="ChEBI" id="CHEBI:43474"/>
        <dbReference type="ChEBI" id="CHEBI:83898"/>
        <dbReference type="ChEBI" id="CHEBI:83900"/>
        <dbReference type="ChEBI" id="CHEBI:456216"/>
        <dbReference type="EC" id="6.3.2.9"/>
    </reaction>
</comment>
<feature type="binding site" evidence="9">
    <location>
        <begin position="117"/>
        <end position="123"/>
    </location>
    <ligand>
        <name>ATP</name>
        <dbReference type="ChEBI" id="CHEBI:30616"/>
    </ligand>
</feature>
<dbReference type="SUPFAM" id="SSF53244">
    <property type="entry name" value="MurD-like peptide ligases, peptide-binding domain"/>
    <property type="match status" value="1"/>
</dbReference>
<keyword evidence="6 9" id="KW-0547">Nucleotide-binding</keyword>
<proteinExistence type="inferred from homology"/>
<evidence type="ECO:0000256" key="8">
    <source>
        <dbReference type="ARBA" id="ARBA00023306"/>
    </source>
</evidence>
<keyword evidence="9 10" id="KW-0961">Cell wall biogenesis/degradation</keyword>
<evidence type="ECO:0000256" key="9">
    <source>
        <dbReference type="HAMAP-Rule" id="MF_00639"/>
    </source>
</evidence>
<evidence type="ECO:0000256" key="7">
    <source>
        <dbReference type="ARBA" id="ARBA00022840"/>
    </source>
</evidence>
<dbReference type="Gene3D" id="3.40.1190.10">
    <property type="entry name" value="Mur-like, catalytic domain"/>
    <property type="match status" value="1"/>
</dbReference>
<dbReference type="AlphaFoldDB" id="A0A4R2I5R1"/>
<comment type="subcellular location">
    <subcellularLocation>
        <location evidence="1 9 10">Cytoplasm</location>
    </subcellularLocation>
</comment>
<dbReference type="HAMAP" id="MF_00639">
    <property type="entry name" value="MurD"/>
    <property type="match status" value="1"/>
</dbReference>
<gene>
    <name evidence="9" type="primary">murD</name>
    <name evidence="13" type="ORF">EV148_107177</name>
</gene>
<reference evidence="13 14" key="1">
    <citation type="journal article" date="2015" name="Stand. Genomic Sci.">
        <title>Genomic Encyclopedia of Bacterial and Archaeal Type Strains, Phase III: the genomes of soil and plant-associated and newly described type strains.</title>
        <authorList>
            <person name="Whitman W.B."/>
            <person name="Woyke T."/>
            <person name="Klenk H.P."/>
            <person name="Zhou Y."/>
            <person name="Lilburn T.G."/>
            <person name="Beck B.J."/>
            <person name="De Vos P."/>
            <person name="Vandamme P."/>
            <person name="Eisen J.A."/>
            <person name="Garrity G."/>
            <person name="Hugenholtz P."/>
            <person name="Kyrpides N.C."/>
        </authorList>
    </citation>
    <scope>NUCLEOTIDE SEQUENCE [LARGE SCALE GENOMIC DNA]</scope>
    <source>
        <strain evidence="13 14">A3</strain>
    </source>
</reference>
<evidence type="ECO:0000256" key="4">
    <source>
        <dbReference type="ARBA" id="ARBA00022598"/>
    </source>
</evidence>
<dbReference type="GO" id="GO:0071555">
    <property type="term" value="P:cell wall organization"/>
    <property type="evidence" value="ECO:0007669"/>
    <property type="project" value="UniProtKB-KW"/>
</dbReference>
<keyword evidence="8 9" id="KW-0131">Cell cycle</keyword>
<dbReference type="OrthoDB" id="9809796at2"/>
<comment type="pathway">
    <text evidence="2 9 10">Cell wall biogenesis; peptidoglycan biosynthesis.</text>
</comment>
<dbReference type="GO" id="GO:0005737">
    <property type="term" value="C:cytoplasm"/>
    <property type="evidence" value="ECO:0007669"/>
    <property type="project" value="UniProtKB-SubCell"/>
</dbReference>
<dbReference type="GO" id="GO:0051301">
    <property type="term" value="P:cell division"/>
    <property type="evidence" value="ECO:0007669"/>
    <property type="project" value="UniProtKB-KW"/>
</dbReference>
<dbReference type="PROSITE" id="PS01011">
    <property type="entry name" value="FOLYLPOLYGLU_SYNT_1"/>
    <property type="match status" value="1"/>
</dbReference>
<evidence type="ECO:0000256" key="3">
    <source>
        <dbReference type="ARBA" id="ARBA00022490"/>
    </source>
</evidence>
<comment type="similarity">
    <text evidence="9">Belongs to the MurCDEF family.</text>
</comment>
<dbReference type="UniPathway" id="UPA00219"/>
<evidence type="ECO:0000256" key="1">
    <source>
        <dbReference type="ARBA" id="ARBA00004496"/>
    </source>
</evidence>
<keyword evidence="3 9" id="KW-0963">Cytoplasm</keyword>
<dbReference type="GO" id="GO:0008764">
    <property type="term" value="F:UDP-N-acetylmuramoylalanine-D-glutamate ligase activity"/>
    <property type="evidence" value="ECO:0007669"/>
    <property type="project" value="UniProtKB-UniRule"/>
</dbReference>
<evidence type="ECO:0000256" key="5">
    <source>
        <dbReference type="ARBA" id="ARBA00022618"/>
    </source>
</evidence>
<dbReference type="EMBL" id="SLWQ01000007">
    <property type="protein sequence ID" value="TCO38889.1"/>
    <property type="molecule type" value="Genomic_DNA"/>
</dbReference>
<feature type="domain" description="Mur ligase central" evidence="12">
    <location>
        <begin position="115"/>
        <end position="278"/>
    </location>
</feature>
<dbReference type="InterPro" id="IPR013221">
    <property type="entry name" value="Mur_ligase_cen"/>
</dbReference>
<dbReference type="NCBIfam" id="TIGR01087">
    <property type="entry name" value="murD"/>
    <property type="match status" value="1"/>
</dbReference>
<dbReference type="Pfam" id="PF08245">
    <property type="entry name" value="Mur_ligase_M"/>
    <property type="match status" value="1"/>
</dbReference>
<name>A0A4R2I5R1_9GAMM</name>
<keyword evidence="9 10" id="KW-0573">Peptidoglycan synthesis</keyword>
<comment type="function">
    <text evidence="9 10">Cell wall formation. Catalyzes the addition of glutamate to the nucleotide precursor UDP-N-acetylmuramoyl-L-alanine (UMA).</text>
</comment>
<dbReference type="GO" id="GO:0008360">
    <property type="term" value="P:regulation of cell shape"/>
    <property type="evidence" value="ECO:0007669"/>
    <property type="project" value="UniProtKB-KW"/>
</dbReference>
<keyword evidence="4 9" id="KW-0436">Ligase</keyword>
<keyword evidence="5 9" id="KW-0132">Cell division</keyword>
<dbReference type="GO" id="GO:0004326">
    <property type="term" value="F:tetrahydrofolylpolyglutamate synthase activity"/>
    <property type="evidence" value="ECO:0007669"/>
    <property type="project" value="InterPro"/>
</dbReference>
<evidence type="ECO:0000256" key="6">
    <source>
        <dbReference type="ARBA" id="ARBA00022741"/>
    </source>
</evidence>
<feature type="domain" description="Mur ligase C-terminal" evidence="11">
    <location>
        <begin position="301"/>
        <end position="416"/>
    </location>
</feature>
<dbReference type="GO" id="GO:0005524">
    <property type="term" value="F:ATP binding"/>
    <property type="evidence" value="ECO:0007669"/>
    <property type="project" value="UniProtKB-UniRule"/>
</dbReference>
<dbReference type="InterPro" id="IPR018109">
    <property type="entry name" value="Folylpolyglutamate_synth_CS"/>
</dbReference>
<dbReference type="InterPro" id="IPR036615">
    <property type="entry name" value="Mur_ligase_C_dom_sf"/>
</dbReference>
<dbReference type="PANTHER" id="PTHR43692:SF1">
    <property type="entry name" value="UDP-N-ACETYLMURAMOYLALANINE--D-GLUTAMATE LIGASE"/>
    <property type="match status" value="1"/>
</dbReference>
<dbReference type="InterPro" id="IPR036565">
    <property type="entry name" value="Mur-like_cat_sf"/>
</dbReference>
<organism evidence="13 14">
    <name type="scientific">Dokdonella fugitiva</name>
    <dbReference type="NCBI Taxonomy" id="328517"/>
    <lineage>
        <taxon>Bacteria</taxon>
        <taxon>Pseudomonadati</taxon>
        <taxon>Pseudomonadota</taxon>
        <taxon>Gammaproteobacteria</taxon>
        <taxon>Lysobacterales</taxon>
        <taxon>Rhodanobacteraceae</taxon>
        <taxon>Dokdonella</taxon>
    </lineage>
</organism>
<dbReference type="SUPFAM" id="SSF51735">
    <property type="entry name" value="NAD(P)-binding Rossmann-fold domains"/>
    <property type="match status" value="1"/>
</dbReference>
<sequence length="454" mass="47525">MRFADLAGKRVAVWGFGREGHAALAALQLRLPGRPVTLFCNEAEALYGHAAHPAVHVVTEAPGAAALSNYDVVIKSPGIGAYRAEILDAQHNGTHFTSGTALWFAENPDARVIAVTGTKGKSTVSALVAHLLRSLGRRVALAGNIGLPLLELLDPPVSPDWWVVELSSFQTREAGSLAVALVNNIHEEHLDWHGTRERYVADKLALAGRARTLVANARQDELVARTSAHGDRRLFGDARGWHVDGEAIACGDARVFDLEKSLLPGAHNALNACAALAVIEAAGEDAVAAASAIGSFRPLPHRLQALGVRDGIDYVDDSIATTPQATLEALASLRGRPVSVLVGGHDRGLDWHAFADAVRCEPPHAIVTMGANGARIAALLRETGGAYALSSAATLADAFALARAATARGGVVLLSPGAPSFDQFKDYAERGCAFARLAGFDPAAIGRIEGLGIA</sequence>
<dbReference type="Gene3D" id="3.90.190.20">
    <property type="entry name" value="Mur ligase, C-terminal domain"/>
    <property type="match status" value="1"/>
</dbReference>
<dbReference type="PANTHER" id="PTHR43692">
    <property type="entry name" value="UDP-N-ACETYLMURAMOYLALANINE--D-GLUTAMATE LIGASE"/>
    <property type="match status" value="1"/>
</dbReference>
<dbReference type="Pfam" id="PF02875">
    <property type="entry name" value="Mur_ligase_C"/>
    <property type="match status" value="1"/>
</dbReference>
<dbReference type="RefSeq" id="WP_131999100.1">
    <property type="nucleotide sequence ID" value="NZ_SLWQ01000007.1"/>
</dbReference>
<dbReference type="SUPFAM" id="SSF53623">
    <property type="entry name" value="MurD-like peptide ligases, catalytic domain"/>
    <property type="match status" value="1"/>
</dbReference>
<dbReference type="InterPro" id="IPR005762">
    <property type="entry name" value="MurD"/>
</dbReference>
<dbReference type="InterPro" id="IPR036291">
    <property type="entry name" value="NAD(P)-bd_dom_sf"/>
</dbReference>
<evidence type="ECO:0000256" key="2">
    <source>
        <dbReference type="ARBA" id="ARBA00004752"/>
    </source>
</evidence>
<protein>
    <recommendedName>
        <fullName evidence="9 10">UDP-N-acetylmuramoylalanine--D-glutamate ligase</fullName>
        <ecNumber evidence="9 10">6.3.2.9</ecNumber>
    </recommendedName>
    <alternativeName>
        <fullName evidence="9">D-glutamic acid-adding enzyme</fullName>
    </alternativeName>
    <alternativeName>
        <fullName evidence="9">UDP-N-acetylmuramoyl-L-alanyl-D-glutamate synthetase</fullName>
    </alternativeName>
</protein>
<evidence type="ECO:0000313" key="13">
    <source>
        <dbReference type="EMBL" id="TCO38889.1"/>
    </source>
</evidence>
<dbReference type="Gene3D" id="3.40.50.720">
    <property type="entry name" value="NAD(P)-binding Rossmann-like Domain"/>
    <property type="match status" value="1"/>
</dbReference>
<keyword evidence="7 9" id="KW-0067">ATP-binding</keyword>
<accession>A0A4R2I5R1</accession>
<dbReference type="EC" id="6.3.2.9" evidence="9 10"/>
<dbReference type="InterPro" id="IPR004101">
    <property type="entry name" value="Mur_ligase_C"/>
</dbReference>
<keyword evidence="9 10" id="KW-0133">Cell shape</keyword>
<evidence type="ECO:0000259" key="11">
    <source>
        <dbReference type="Pfam" id="PF02875"/>
    </source>
</evidence>
<comment type="caution">
    <text evidence="13">The sequence shown here is derived from an EMBL/GenBank/DDBJ whole genome shotgun (WGS) entry which is preliminary data.</text>
</comment>
<evidence type="ECO:0000313" key="14">
    <source>
        <dbReference type="Proteomes" id="UP000294862"/>
    </source>
</evidence>